<keyword evidence="5" id="KW-1185">Reference proteome</keyword>
<reference evidence="2 5" key="2">
    <citation type="journal article" date="2024" name="Int. J. Syst. Evol. Microbiol.">
        <title>Lacrimispora brassicae sp. nov. isolated from fermented cabbage, and proposal of Clostridium indicum Gundawar et al. 2019 and Clostridium methoxybenzovorans Mechichi et al. 1999 as heterotypic synonyms of Lacrimispora amygdalina (Parshina et al. 2003) Haas and Blanchard 2020 and Lacrimispora indolis (McClung and McCoy 1957) Haas and Blanchard 2020, respectively.</title>
        <authorList>
            <person name="Kobayashi H."/>
            <person name="Tanizawa Y."/>
            <person name="Sakamoto M."/>
            <person name="Ohkuma M."/>
            <person name="Tohno M."/>
        </authorList>
    </citation>
    <scope>NUCLEOTIDE SEQUENCE [LARGE SCALE GENOMIC DNA]</scope>
    <source>
        <strain evidence="2 5">DSM 12857</strain>
    </source>
</reference>
<dbReference type="InterPro" id="IPR013022">
    <property type="entry name" value="Xyl_isomerase-like_TIM-brl"/>
</dbReference>
<dbReference type="RefSeq" id="WP_117417079.1">
    <property type="nucleotide sequence ID" value="NZ_BRPJ01000097.1"/>
</dbReference>
<dbReference type="AlphaFoldDB" id="A0A3E2ND53"/>
<dbReference type="InterPro" id="IPR050312">
    <property type="entry name" value="IolE/XylAMocC-like"/>
</dbReference>
<proteinExistence type="predicted"/>
<evidence type="ECO:0000313" key="4">
    <source>
        <dbReference type="Proteomes" id="UP000260680"/>
    </source>
</evidence>
<feature type="domain" description="Xylose isomerase-like TIM barrel" evidence="1">
    <location>
        <begin position="19"/>
        <end position="308"/>
    </location>
</feature>
<dbReference type="PANTHER" id="PTHR12110:SF21">
    <property type="entry name" value="XYLOSE ISOMERASE-LIKE TIM BARREL DOMAIN-CONTAINING PROTEIN"/>
    <property type="match status" value="1"/>
</dbReference>
<dbReference type="OrthoDB" id="9779184at2"/>
<dbReference type="EMBL" id="BRPJ01000097">
    <property type="protein sequence ID" value="GLB32556.1"/>
    <property type="molecule type" value="Genomic_DNA"/>
</dbReference>
<dbReference type="PANTHER" id="PTHR12110">
    <property type="entry name" value="HYDROXYPYRUVATE ISOMERASE"/>
    <property type="match status" value="1"/>
</dbReference>
<name>A0A3E2ND53_9FIRM</name>
<dbReference type="Proteomes" id="UP000260680">
    <property type="component" value="Unassembled WGS sequence"/>
</dbReference>
<dbReference type="EMBL" id="QOHO01000030">
    <property type="protein sequence ID" value="RFZ78904.1"/>
    <property type="molecule type" value="Genomic_DNA"/>
</dbReference>
<keyword evidence="3" id="KW-0413">Isomerase</keyword>
<sequence>MKLGVLTVPLYDRSAEEAFRYLSSLGVQTVEIGTGGSPGSKHSNPDELLSSESRLSAYKDMLKKYNLEISALSCHSNHVHPNADIRALAAEDYTRTLRLAEKLGVDTVVSFSGCPGDYEGAKYPNWVTCSWPTDYQHVLDYQWNEVLIPFWQGAVAEAANYGVKKIALELHPGFCVYNTATLLRLRRAVGDAIGANFDPSHLFWQGIRPAEAIKALKGAIYHFHAKDTKVDAVNTQINGVLDTGNYGDLSERSWSFRSVGWGHDADEWKEIISALRLIGYDGAISIEHEDAFMSVEEGLEKAIDFLKDIVIHDRPAQAWWN</sequence>
<accession>A0A3E2ND53</accession>
<dbReference type="SUPFAM" id="SSF51658">
    <property type="entry name" value="Xylose isomerase-like"/>
    <property type="match status" value="1"/>
</dbReference>
<dbReference type="GO" id="GO:0016853">
    <property type="term" value="F:isomerase activity"/>
    <property type="evidence" value="ECO:0007669"/>
    <property type="project" value="UniProtKB-KW"/>
</dbReference>
<evidence type="ECO:0000313" key="3">
    <source>
        <dbReference type="EMBL" id="RFZ78904.1"/>
    </source>
</evidence>
<evidence type="ECO:0000313" key="5">
    <source>
        <dbReference type="Proteomes" id="UP001419084"/>
    </source>
</evidence>
<dbReference type="InterPro" id="IPR036237">
    <property type="entry name" value="Xyl_isomerase-like_sf"/>
</dbReference>
<gene>
    <name evidence="3" type="ORF">DS742_11140</name>
    <name evidence="2" type="ORF">LAD12857_44790</name>
</gene>
<dbReference type="Gene3D" id="3.20.20.150">
    <property type="entry name" value="Divalent-metal-dependent TIM barrel enzymes"/>
    <property type="match status" value="1"/>
</dbReference>
<comment type="caution">
    <text evidence="3">The sequence shown here is derived from an EMBL/GenBank/DDBJ whole genome shotgun (WGS) entry which is preliminary data.</text>
</comment>
<organism evidence="3 4">
    <name type="scientific">Lacrimispora amygdalina</name>
    <dbReference type="NCBI Taxonomy" id="253257"/>
    <lineage>
        <taxon>Bacteria</taxon>
        <taxon>Bacillati</taxon>
        <taxon>Bacillota</taxon>
        <taxon>Clostridia</taxon>
        <taxon>Lachnospirales</taxon>
        <taxon>Lachnospiraceae</taxon>
        <taxon>Lacrimispora</taxon>
    </lineage>
</organism>
<dbReference type="Pfam" id="PF01261">
    <property type="entry name" value="AP_endonuc_2"/>
    <property type="match status" value="1"/>
</dbReference>
<reference evidence="3 4" key="1">
    <citation type="submission" date="2018-07" db="EMBL/GenBank/DDBJ databases">
        <title>New species, Clostridium PI-S10-A1B.</title>
        <authorList>
            <person name="Krishna G."/>
            <person name="Summeta K."/>
            <person name="Shikha S."/>
            <person name="Prabhu P.B."/>
            <person name="Suresh K."/>
        </authorList>
    </citation>
    <scope>NUCLEOTIDE SEQUENCE [LARGE SCALE GENOMIC DNA]</scope>
    <source>
        <strain evidence="3 4">PI-S10-A1B</strain>
    </source>
</reference>
<evidence type="ECO:0000313" key="2">
    <source>
        <dbReference type="EMBL" id="GLB32556.1"/>
    </source>
</evidence>
<dbReference type="Proteomes" id="UP001419084">
    <property type="component" value="Unassembled WGS sequence"/>
</dbReference>
<evidence type="ECO:0000259" key="1">
    <source>
        <dbReference type="Pfam" id="PF01261"/>
    </source>
</evidence>
<protein>
    <submittedName>
        <fullName evidence="3">Sugar phosphate isomerase/epimerase</fullName>
    </submittedName>
</protein>